<feature type="domain" description="G-protein coupled receptors family 1 profile" evidence="17">
    <location>
        <begin position="108"/>
        <end position="554"/>
    </location>
</feature>
<keyword evidence="5 16" id="KW-1133">Transmembrane helix</keyword>
<evidence type="ECO:0000313" key="19">
    <source>
        <dbReference type="Proteomes" id="UP000069940"/>
    </source>
</evidence>
<keyword evidence="4 14" id="KW-0812">Transmembrane</keyword>
<accession>A0ABM1Y1G8</accession>
<evidence type="ECO:0000256" key="13">
    <source>
        <dbReference type="ARBA" id="ARBA00023288"/>
    </source>
</evidence>
<evidence type="ECO:0000256" key="1">
    <source>
        <dbReference type="ARBA" id="ARBA00004651"/>
    </source>
</evidence>
<evidence type="ECO:0000256" key="14">
    <source>
        <dbReference type="RuleBase" id="RU000688"/>
    </source>
</evidence>
<protein>
    <recommendedName>
        <fullName evidence="17">G-protein coupled receptors family 1 profile domain-containing protein</fullName>
    </recommendedName>
</protein>
<feature type="transmembrane region" description="Helical" evidence="16">
    <location>
        <begin position="95"/>
        <end position="117"/>
    </location>
</feature>
<feature type="compositionally biased region" description="Basic residues" evidence="15">
    <location>
        <begin position="679"/>
        <end position="689"/>
    </location>
</feature>
<evidence type="ECO:0000256" key="2">
    <source>
        <dbReference type="ARBA" id="ARBA00010663"/>
    </source>
</evidence>
<dbReference type="InterPro" id="IPR009126">
    <property type="entry name" value="Cholcskin_rcpt"/>
</dbReference>
<dbReference type="EnsemblMetazoa" id="AALFPA23_004815.R5977">
    <property type="protein sequence ID" value="AALFPA23_004815.P5977"/>
    <property type="gene ID" value="AALFPA23_004815"/>
</dbReference>
<dbReference type="PANTHER" id="PTHR24238">
    <property type="entry name" value="G-PROTEIN COUPLED RECEPTOR"/>
    <property type="match status" value="1"/>
</dbReference>
<keyword evidence="3" id="KW-1003">Cell membrane</keyword>
<evidence type="ECO:0000256" key="11">
    <source>
        <dbReference type="ARBA" id="ARBA00023180"/>
    </source>
</evidence>
<feature type="compositionally biased region" description="Low complexity" evidence="15">
    <location>
        <begin position="453"/>
        <end position="468"/>
    </location>
</feature>
<evidence type="ECO:0000256" key="5">
    <source>
        <dbReference type="ARBA" id="ARBA00022989"/>
    </source>
</evidence>
<keyword evidence="9" id="KW-1015">Disulfide bond</keyword>
<evidence type="ECO:0000259" key="17">
    <source>
        <dbReference type="PROSITE" id="PS50262"/>
    </source>
</evidence>
<name>A0ABM1Y1G8_AEDAL</name>
<feature type="compositionally biased region" description="Low complexity" evidence="15">
    <location>
        <begin position="364"/>
        <end position="391"/>
    </location>
</feature>
<dbReference type="InterPro" id="IPR000276">
    <property type="entry name" value="GPCR_Rhodpsn"/>
</dbReference>
<dbReference type="PRINTS" id="PR00237">
    <property type="entry name" value="GPCRRHODOPSN"/>
</dbReference>
<evidence type="ECO:0000256" key="4">
    <source>
        <dbReference type="ARBA" id="ARBA00022692"/>
    </source>
</evidence>
<dbReference type="PROSITE" id="PS50262">
    <property type="entry name" value="G_PROTEIN_RECEP_F1_2"/>
    <property type="match status" value="1"/>
</dbReference>
<feature type="compositionally biased region" description="Basic residues" evidence="15">
    <location>
        <begin position="435"/>
        <end position="445"/>
    </location>
</feature>
<keyword evidence="7 16" id="KW-0472">Membrane</keyword>
<evidence type="ECO:0000256" key="8">
    <source>
        <dbReference type="ARBA" id="ARBA00023139"/>
    </source>
</evidence>
<feature type="region of interest" description="Disordered" evidence="15">
    <location>
        <begin position="672"/>
        <end position="696"/>
    </location>
</feature>
<feature type="transmembrane region" description="Helical" evidence="16">
    <location>
        <begin position="208"/>
        <end position="234"/>
    </location>
</feature>
<evidence type="ECO:0000256" key="9">
    <source>
        <dbReference type="ARBA" id="ARBA00023157"/>
    </source>
</evidence>
<evidence type="ECO:0000256" key="6">
    <source>
        <dbReference type="ARBA" id="ARBA00023040"/>
    </source>
</evidence>
<dbReference type="RefSeq" id="XP_062700513.1">
    <property type="nucleotide sequence ID" value="XM_062844529.1"/>
</dbReference>
<keyword evidence="8" id="KW-0564">Palmitate</keyword>
<feature type="region of interest" description="Disordered" evidence="15">
    <location>
        <begin position="363"/>
        <end position="391"/>
    </location>
</feature>
<dbReference type="Gene3D" id="1.20.1070.10">
    <property type="entry name" value="Rhodopsin 7-helix transmembrane proteins"/>
    <property type="match status" value="2"/>
</dbReference>
<comment type="subcellular location">
    <subcellularLocation>
        <location evidence="1">Cell membrane</location>
        <topology evidence="1">Multi-pass membrane protein</topology>
    </subcellularLocation>
</comment>
<evidence type="ECO:0000256" key="16">
    <source>
        <dbReference type="SAM" id="Phobius"/>
    </source>
</evidence>
<reference evidence="19" key="1">
    <citation type="journal article" date="2015" name="Proc. Natl. Acad. Sci. U.S.A.">
        <title>Genome sequence of the Asian Tiger mosquito, Aedes albopictus, reveals insights into its biology, genetics, and evolution.</title>
        <authorList>
            <person name="Chen X.G."/>
            <person name="Jiang X."/>
            <person name="Gu J."/>
            <person name="Xu M."/>
            <person name="Wu Y."/>
            <person name="Deng Y."/>
            <person name="Zhang C."/>
            <person name="Bonizzoni M."/>
            <person name="Dermauw W."/>
            <person name="Vontas J."/>
            <person name="Armbruster P."/>
            <person name="Huang X."/>
            <person name="Yang Y."/>
            <person name="Zhang H."/>
            <person name="He W."/>
            <person name="Peng H."/>
            <person name="Liu Y."/>
            <person name="Wu K."/>
            <person name="Chen J."/>
            <person name="Lirakis M."/>
            <person name="Topalis P."/>
            <person name="Van Leeuwen T."/>
            <person name="Hall A.B."/>
            <person name="Jiang X."/>
            <person name="Thorpe C."/>
            <person name="Mueller R.L."/>
            <person name="Sun C."/>
            <person name="Waterhouse R.M."/>
            <person name="Yan G."/>
            <person name="Tu Z.J."/>
            <person name="Fang X."/>
            <person name="James A.A."/>
        </authorList>
    </citation>
    <scope>NUCLEOTIDE SEQUENCE [LARGE SCALE GENOMIC DNA]</scope>
    <source>
        <strain evidence="19">Foshan</strain>
    </source>
</reference>
<feature type="transmembrane region" description="Helical" evidence="16">
    <location>
        <begin position="166"/>
        <end position="187"/>
    </location>
</feature>
<dbReference type="PROSITE" id="PS00237">
    <property type="entry name" value="G_PROTEIN_RECEP_F1_1"/>
    <property type="match status" value="1"/>
</dbReference>
<sequence>MSAGRGLYKLVLPDLSPMAVSDNGTGNESAIIGVQWLLGGESPEWNSSAVVLADNETGSGNLSSVLGSFAPPVSTTIPSSSSTLAYLLEAGRVQIPLYSVIFLLAVIGNSLVILTLVQNKRMRTITNLFLLNLAVSDLFLGVFCMPFTLVGTLLRDFVFGEVMCKLLPYLQASSVAVSAWTLVIISVERYYAICHPLRSRRWQTLSHAYRLIALIWCGSLFFMLPIAVLSKLIPTNQGHHKCRELWFDRGYERAYNLFLDVILLVLPLLILAVTYSLITRTLCRGMHDFRRYSKAFSTAQTGGGGGELMTTMTSATGMAIGRERSFRRHNSNNRATDQYLEVYIRPNGSTKTRCPLIKCHRTKTTTGTGTPTATTTNTTASATASSTETMETTTTAVATATGTNAAPLSDTLLHHHHHHQEGNEINNSVVVSWNHQHHHQQHQHYQHPPGVTSSVDSSSSSPFRSTASIKESNRLKNPALRKSNMEKSLTNKKRIIKMLFVVVLEFFICWTPLYVINTMALFWPSTVYHNLGYTAISFFQLLAYSSSCCNPITYCFMSGGFRKAFLNLFRCFRPCSRASGHDGGGLRRNRRNSSAMCGLYVASGCDSGGGGGGGGGVGGTAALLRKYSSRRKQRQSLRTMDTILSTDGVVSLKQRDTAAEAAVVVATAAGNASSDGGLHNHHQHHRYCHHSQGQEQ</sequence>
<organism evidence="18 19">
    <name type="scientific">Aedes albopictus</name>
    <name type="common">Asian tiger mosquito</name>
    <name type="synonym">Stegomyia albopicta</name>
    <dbReference type="NCBI Taxonomy" id="7160"/>
    <lineage>
        <taxon>Eukaryota</taxon>
        <taxon>Metazoa</taxon>
        <taxon>Ecdysozoa</taxon>
        <taxon>Arthropoda</taxon>
        <taxon>Hexapoda</taxon>
        <taxon>Insecta</taxon>
        <taxon>Pterygota</taxon>
        <taxon>Neoptera</taxon>
        <taxon>Endopterygota</taxon>
        <taxon>Diptera</taxon>
        <taxon>Nematocera</taxon>
        <taxon>Culicoidea</taxon>
        <taxon>Culicidae</taxon>
        <taxon>Culicinae</taxon>
        <taxon>Aedini</taxon>
        <taxon>Aedes</taxon>
        <taxon>Stegomyia</taxon>
    </lineage>
</organism>
<keyword evidence="11" id="KW-0325">Glycoprotein</keyword>
<evidence type="ECO:0000256" key="10">
    <source>
        <dbReference type="ARBA" id="ARBA00023170"/>
    </source>
</evidence>
<dbReference type="GeneID" id="115256648"/>
<evidence type="ECO:0000256" key="12">
    <source>
        <dbReference type="ARBA" id="ARBA00023224"/>
    </source>
</evidence>
<evidence type="ECO:0000256" key="3">
    <source>
        <dbReference type="ARBA" id="ARBA00022475"/>
    </source>
</evidence>
<dbReference type="SMART" id="SM01381">
    <property type="entry name" value="7TM_GPCR_Srsx"/>
    <property type="match status" value="1"/>
</dbReference>
<proteinExistence type="inferred from homology"/>
<keyword evidence="6 14" id="KW-0297">G-protein coupled receptor</keyword>
<dbReference type="PANTHER" id="PTHR24238:SF75">
    <property type="entry name" value="CHOLECYSTOKININ-LIKE RECEPTOR AT 17D1-RELATED"/>
    <property type="match status" value="1"/>
</dbReference>
<feature type="transmembrane region" description="Helical" evidence="16">
    <location>
        <begin position="129"/>
        <end position="154"/>
    </location>
</feature>
<dbReference type="SUPFAM" id="SSF81321">
    <property type="entry name" value="Family A G protein-coupled receptor-like"/>
    <property type="match status" value="1"/>
</dbReference>
<feature type="transmembrane region" description="Helical" evidence="16">
    <location>
        <begin position="254"/>
        <end position="278"/>
    </location>
</feature>
<dbReference type="InterPro" id="IPR017452">
    <property type="entry name" value="GPCR_Rhodpsn_7TM"/>
</dbReference>
<feature type="transmembrane region" description="Helical" evidence="16">
    <location>
        <begin position="536"/>
        <end position="557"/>
    </location>
</feature>
<evidence type="ECO:0000313" key="18">
    <source>
        <dbReference type="EnsemblMetazoa" id="AALFPA23_004815.P5977"/>
    </source>
</evidence>
<keyword evidence="13" id="KW-0449">Lipoprotein</keyword>
<keyword evidence="10 14" id="KW-0675">Receptor</keyword>
<dbReference type="Proteomes" id="UP000069940">
    <property type="component" value="Unassembled WGS sequence"/>
</dbReference>
<dbReference type="Pfam" id="PF00001">
    <property type="entry name" value="7tm_1"/>
    <property type="match status" value="1"/>
</dbReference>
<feature type="transmembrane region" description="Helical" evidence="16">
    <location>
        <begin position="495"/>
        <end position="516"/>
    </location>
</feature>
<evidence type="ECO:0000256" key="7">
    <source>
        <dbReference type="ARBA" id="ARBA00023136"/>
    </source>
</evidence>
<keyword evidence="12 14" id="KW-0807">Transducer</keyword>
<evidence type="ECO:0000256" key="15">
    <source>
        <dbReference type="SAM" id="MobiDB-lite"/>
    </source>
</evidence>
<comment type="similarity">
    <text evidence="2 14">Belongs to the G-protein coupled receptor 1 family.</text>
</comment>
<reference evidence="18" key="2">
    <citation type="submission" date="2025-05" db="UniProtKB">
        <authorList>
            <consortium name="EnsemblMetazoa"/>
        </authorList>
    </citation>
    <scope>IDENTIFICATION</scope>
    <source>
        <strain evidence="18">Foshan</strain>
    </source>
</reference>
<keyword evidence="19" id="KW-1185">Reference proteome</keyword>
<feature type="region of interest" description="Disordered" evidence="15">
    <location>
        <begin position="434"/>
        <end position="480"/>
    </location>
</feature>
<dbReference type="PRINTS" id="PR01822">
    <property type="entry name" value="CCYSTOKININR"/>
</dbReference>